<accession>A0A1Q9DNI1</accession>
<dbReference type="PANTHER" id="PTHR35332">
    <property type="entry name" value="REGULATION OF ENOLASE PROTEIN 1"/>
    <property type="match status" value="1"/>
</dbReference>
<keyword evidence="4" id="KW-1185">Reference proteome</keyword>
<feature type="coiled-coil region" evidence="1">
    <location>
        <begin position="1960"/>
        <end position="1994"/>
    </location>
</feature>
<feature type="compositionally biased region" description="Basic and acidic residues" evidence="2">
    <location>
        <begin position="1482"/>
        <end position="1515"/>
    </location>
</feature>
<feature type="compositionally biased region" description="Basic and acidic residues" evidence="2">
    <location>
        <begin position="1244"/>
        <end position="1263"/>
    </location>
</feature>
<proteinExistence type="predicted"/>
<gene>
    <name evidence="3" type="ORF">AK812_SmicGene21011</name>
</gene>
<feature type="compositionally biased region" description="Basic and acidic residues" evidence="2">
    <location>
        <begin position="1095"/>
        <end position="1105"/>
    </location>
</feature>
<dbReference type="OrthoDB" id="42525at2759"/>
<feature type="region of interest" description="Disordered" evidence="2">
    <location>
        <begin position="203"/>
        <end position="222"/>
    </location>
</feature>
<evidence type="ECO:0000313" key="4">
    <source>
        <dbReference type="Proteomes" id="UP000186817"/>
    </source>
</evidence>
<keyword evidence="1" id="KW-0175">Coiled coil</keyword>
<protein>
    <submittedName>
        <fullName evidence="3">Uncharacterized protein</fullName>
    </submittedName>
</protein>
<feature type="coiled-coil region" evidence="1">
    <location>
        <begin position="302"/>
        <end position="444"/>
    </location>
</feature>
<feature type="region of interest" description="Disordered" evidence="2">
    <location>
        <begin position="253"/>
        <end position="276"/>
    </location>
</feature>
<feature type="region of interest" description="Disordered" evidence="2">
    <location>
        <begin position="857"/>
        <end position="877"/>
    </location>
</feature>
<comment type="caution">
    <text evidence="3">The sequence shown here is derived from an EMBL/GenBank/DDBJ whole genome shotgun (WGS) entry which is preliminary data.</text>
</comment>
<feature type="compositionally biased region" description="Low complexity" evidence="2">
    <location>
        <begin position="1469"/>
        <end position="1479"/>
    </location>
</feature>
<dbReference type="EMBL" id="LSRX01000457">
    <property type="protein sequence ID" value="OLP96733.1"/>
    <property type="molecule type" value="Genomic_DNA"/>
</dbReference>
<dbReference type="Pfam" id="PF07081">
    <property type="entry name" value="DUF1349"/>
    <property type="match status" value="1"/>
</dbReference>
<organism evidence="3 4">
    <name type="scientific">Symbiodinium microadriaticum</name>
    <name type="common">Dinoflagellate</name>
    <name type="synonym">Zooxanthella microadriatica</name>
    <dbReference type="NCBI Taxonomy" id="2951"/>
    <lineage>
        <taxon>Eukaryota</taxon>
        <taxon>Sar</taxon>
        <taxon>Alveolata</taxon>
        <taxon>Dinophyceae</taxon>
        <taxon>Suessiales</taxon>
        <taxon>Symbiodiniaceae</taxon>
        <taxon>Symbiodinium</taxon>
    </lineage>
</organism>
<name>A0A1Q9DNI1_SYMMI</name>
<feature type="coiled-coil region" evidence="1">
    <location>
        <begin position="1663"/>
        <end position="1740"/>
    </location>
</feature>
<sequence>MGPEVKSSAKVDLALLIAEAVLALLMAVASVGRVNSRTDHTLLCRMAPKNLAIDNFVLRRRLQREENRATALEQELWNNRQVERQLNRLDQRRSTAATARSQQRRTAILETSFSLLPGEDFGSSDEAAWSQKSMCDIPPRHMENCSWLPVLVSASPLPSLPNIGCLQTPMQIEASGKRIETIPAVRDVERRLESKVPETKFHCAKDSATSETWAPSRRGRRSTVAELLPAQARSEFGRFPGGLRSKANEQLQLAAGANSASEGEDEEATRLQPDSQLEAEQIRAQKLTERSPAEAVLKSGGNKELQGKIESLQQQCHSQTDKLQLVQSQVQDEKEERELRGIKARKKCLEALESTMEKLKSSEEVCEIAKQRVRKLQDDLEASELESAQAAMIRNSLTQAPDMEPLRDQVLQGNDAKAQALEELQEERAERRAAAEEAEEKMNLIIQMQKSSPKSPSSRKSRQSVRIFGAKLAELQRLSAEEGGGHGSGKRKPRQEKVSVKYPQPGTRVQLGVLIAFSSEVLSCGGELLRIRKWRGFKGDQAPRLQRACGKFFFTWRTGSCSLDFFSILGLEQALQASSHAQELVASGQQQREMLQARFEEECMHFRQQRAAHLQAAEDAMSELSKHSATALATQEAEASDARQRAAEHQQRATEAELQESKLRRELQEEIEANQTSRAALVAEHQAQLQAMSELSKHSATALVTQEAEAVTGPATPDSELLNINSAPQKLSSRQIRQAERHWWLNIKRSCRPATPDSELLNINSAPRKLSSRIESKLRRELQEEANQTSRAALVAEHQAQLQAMSELSKHSATALATQEAEESKLQRELQEEVQANQKGRAALVAEYQAQLQEQQAGEARQRAAEHQQRATEAELQGRRLERELEEEAMSELSKHSATAVAMQEAEAAQQQRICDMLQSEVAKMEQMLSAPSSPVRPDPIEAEDVLGPAVPEHPERTGLKGDRVQGAFHALSQMVNQLNQRLHFAEQELKDEMHSSMSPSVEPELEQCMAAQVLQELQAERAERRAMAEEAAERLSVLLESEVTVEELQHELTQKDQEASEVIEIGCTLAQELEELQAERAERRATAEQTEVEELQHELTQKDQEASEIIEIGCTLAMSSAQELEELQAERAERRATAEQTEERLAVLLESQVTAGDARQQAAEHQQRAKEAELQESKLMRELQEEVEDTRLHGRIREAERCWRLNTKLSFRCETGGSQMGSRGTVLWREKLLTEAIEARQHAAEHRQRAKEAELQDLRSPQRFDGQNEANASEFTMIYASPEESKLERELREEANQKSRAALAAECQAQLQEQQAMSEIATAVATQEAEASEARQHAAEHQQRAKEAELQESKLARELLEEVEETRLHGHSRKAERRWQLNSKLSCRSARPASELLNISHALKKMSSRYFEAYDPLTESKLLLERELREEVEETRLNGPPFGTAEERSGAGETGASRNNAISAISEQGAAALATQEAEASEARQHAAEHQQRAKEAELQESKLARELREEAHQKSRAALAAEQQALLQKQRASEARQRAAEHQPRAEDDELQESKLERELEESQNSRAALVAECQALLEEQQLTSAAALATREAEAEQQQRVCDMLQSEVAKMEQLSSAPSSQVRSEQIEAEDNIGHAVPGAPQRAASGTDMQDDRMQDVLKALSQMTRKLAQRLHLAEQELKDEMRSALKAQWEVQDQRMQQTAALADKEAEMQRRLAQLERERMESSRKSHSLQVEAEHSVVAAAVGQAEAQFEESMQQLRTEVSLEKSQHVAERQGVCVENRIEAQIREEDVARMVHFELQHSRQECDSLRRDASATMTAELVAIKEEAAAVARSHAQLLSAKNELQDELLVLQQQSVVDLAATQRSERAAAALRSLVADIRHAEEGAAAREAAAIEELTATRGRFEIQTTELEAAKSDELRGEELLHAAHEVQCMLHNECGALTAHVERAATAESVAQARAAELDEQRQVLRQECQRLRSDNVLLRRQLHGGSPALQDIKSSYHTWRMLSEAVYASEAREALRRQRTSCRSSGNLARDGSSSSCAEIPGEGNRCKFLVKDLRTALCWTVDVGTTLTHDRQCWEEPIILAWCTCRYGNQHPAHLHAATAATATSSSESKLTKRVRAAALPMPSWLATSTVPLEHEHPSLLMKKMETGQAKNALEYLPSDSAQCIRLRHEVEHAALWQSLDSISSRRKLFSRAEEQRASGNLQQAYAMYRKILDADGSNVHACCSALRGVVRCLLETGHGRTAQEAAEPSDAEANLLLAEVALFAEDFKKAMSMASEAVRMEAGEAGDVKALLALAEVRIQFADYEARLQALPPAILRDSLAVDRRCEAALRALGSAEQDPTLSVEEFVSAVMDIYLPLQPGPRLADWQRELRQGVAFTMREQSFPTAPVRRLLELLDRQRSPPRADELPDTLWECESRNSTSSLCHADLHLWPKFALCPGGKLVEDRLYGCEANDGELCRFTVGDHANVLPYRPRLNTVVHRVKAPWEVYNLMKSVKSRDVQRFGVVIMAWTPHGTVTAPWLALVRYIFEKHVGPIEKCVLTETWLQLTAPHATDSDVLASEDCVAAIQFTMPDHARTAVERYDGGILEISTPAVNPGQRHFTALLALCMSISRTDKKRSDDTLISLAAGRRVAHNVPREYREGLRQLTTEIARGPVNVDGAGTEARKSDQGESHQVTLDTDQGLEQEGIVINGISLPQPDGNRCRDLAATDDHDLHMHRVCERDGSNLNGKKPKHSNRLRRFPEALEEARRDRSSAMALQQTGRLEDAEMELRELLRQLLLLLPVKIREFQTQKFHLRSHQHNSFPVALLATEQGAGGVDYLSQRRKAMDTGPFTGALMMRMDATASLELQGGLYRVSCHFGTFLMASVESFADPSLVWEPAEPEHWSLTEAGKGLRVQPTAKKDFWSRTFYKPLLIKHDGQVLVCPVADSEATMSLAFTLHPRAQFDQAGAMVIVDELTWIKAGIEFCDGVPRLSCVVTNQGFSDWSTQQWPHWDGSSTSLRLRLHRELPGPEQGPAVVVEAAPWHPGDTAATPAEFAFVRIASFRSEGKPWKMGVFCFAPTEQKGCETSFHYFNIGSKMKTAHDSDPSAGA</sequence>
<feature type="region of interest" description="Disordered" evidence="2">
    <location>
        <begin position="1469"/>
        <end position="1564"/>
    </location>
</feature>
<dbReference type="InterPro" id="IPR009784">
    <property type="entry name" value="DUF1349"/>
</dbReference>
<dbReference type="SUPFAM" id="SSF49899">
    <property type="entry name" value="Concanavalin A-like lectins/glucanases"/>
    <property type="match status" value="1"/>
</dbReference>
<dbReference type="Proteomes" id="UP000186817">
    <property type="component" value="Unassembled WGS sequence"/>
</dbReference>
<feature type="coiled-coil region" evidence="1">
    <location>
        <begin position="55"/>
        <end position="92"/>
    </location>
</feature>
<feature type="region of interest" description="Disordered" evidence="2">
    <location>
        <begin position="1433"/>
        <end position="1457"/>
    </location>
</feature>
<evidence type="ECO:0000256" key="2">
    <source>
        <dbReference type="SAM" id="MobiDB-lite"/>
    </source>
</evidence>
<dbReference type="PANTHER" id="PTHR35332:SF2">
    <property type="entry name" value="REGULATION OF ENOLASE PROTEIN 1"/>
    <property type="match status" value="1"/>
</dbReference>
<feature type="compositionally biased region" description="Low complexity" evidence="2">
    <location>
        <begin position="1519"/>
        <end position="1532"/>
    </location>
</feature>
<evidence type="ECO:0000313" key="3">
    <source>
        <dbReference type="EMBL" id="OLP96733.1"/>
    </source>
</evidence>
<dbReference type="SUPFAM" id="SSF48452">
    <property type="entry name" value="TPR-like"/>
    <property type="match status" value="1"/>
</dbReference>
<feature type="compositionally biased region" description="Basic and acidic residues" evidence="2">
    <location>
        <begin position="640"/>
        <end position="660"/>
    </location>
</feature>
<feature type="compositionally biased region" description="Basic and acidic residues" evidence="2">
    <location>
        <begin position="860"/>
        <end position="877"/>
    </location>
</feature>
<feature type="compositionally biased region" description="Basic and acidic residues" evidence="2">
    <location>
        <begin position="1533"/>
        <end position="1560"/>
    </location>
</feature>
<dbReference type="InterPro" id="IPR013320">
    <property type="entry name" value="ConA-like_dom_sf"/>
</dbReference>
<evidence type="ECO:0000256" key="1">
    <source>
        <dbReference type="SAM" id="Coils"/>
    </source>
</evidence>
<feature type="compositionally biased region" description="Basic and acidic residues" evidence="2">
    <location>
        <begin position="1333"/>
        <end position="1350"/>
    </location>
</feature>
<dbReference type="Gene3D" id="2.60.120.200">
    <property type="match status" value="1"/>
</dbReference>
<dbReference type="InterPro" id="IPR011990">
    <property type="entry name" value="TPR-like_helical_dom_sf"/>
</dbReference>
<feature type="region of interest" description="Disordered" evidence="2">
    <location>
        <begin position="618"/>
        <end position="660"/>
    </location>
</feature>
<feature type="region of interest" description="Disordered" evidence="2">
    <location>
        <begin position="2672"/>
        <end position="2693"/>
    </location>
</feature>
<feature type="region of interest" description="Disordered" evidence="2">
    <location>
        <begin position="479"/>
        <end position="502"/>
    </location>
</feature>
<feature type="region of interest" description="Disordered" evidence="2">
    <location>
        <begin position="1244"/>
        <end position="1278"/>
    </location>
</feature>
<feature type="region of interest" description="Disordered" evidence="2">
    <location>
        <begin position="1331"/>
        <end position="1350"/>
    </location>
</feature>
<feature type="region of interest" description="Disordered" evidence="2">
    <location>
        <begin position="1081"/>
        <end position="1105"/>
    </location>
</feature>
<reference evidence="3 4" key="1">
    <citation type="submission" date="2016-02" db="EMBL/GenBank/DDBJ databases">
        <title>Genome analysis of coral dinoflagellate symbionts highlights evolutionary adaptations to a symbiotic lifestyle.</title>
        <authorList>
            <person name="Aranda M."/>
            <person name="Li Y."/>
            <person name="Liew Y.J."/>
            <person name="Baumgarten S."/>
            <person name="Simakov O."/>
            <person name="Wilson M."/>
            <person name="Piel J."/>
            <person name="Ashoor H."/>
            <person name="Bougouffa S."/>
            <person name="Bajic V.B."/>
            <person name="Ryu T."/>
            <person name="Ravasi T."/>
            <person name="Bayer T."/>
            <person name="Micklem G."/>
            <person name="Kim H."/>
            <person name="Bhak J."/>
            <person name="Lajeunesse T.C."/>
            <person name="Voolstra C.R."/>
        </authorList>
    </citation>
    <scope>NUCLEOTIDE SEQUENCE [LARGE SCALE GENOMIC DNA]</scope>
    <source>
        <strain evidence="3 4">CCMP2467</strain>
    </source>
</reference>